<organism evidence="1">
    <name type="scientific">hydrothermal vent metagenome</name>
    <dbReference type="NCBI Taxonomy" id="652676"/>
    <lineage>
        <taxon>unclassified sequences</taxon>
        <taxon>metagenomes</taxon>
        <taxon>ecological metagenomes</taxon>
    </lineage>
</organism>
<dbReference type="EMBL" id="UOEX01000154">
    <property type="protein sequence ID" value="VAW36108.1"/>
    <property type="molecule type" value="Genomic_DNA"/>
</dbReference>
<evidence type="ECO:0008006" key="2">
    <source>
        <dbReference type="Google" id="ProtNLM"/>
    </source>
</evidence>
<dbReference type="Gene3D" id="2.60.40.1120">
    <property type="entry name" value="Carboxypeptidase-like, regulatory domain"/>
    <property type="match status" value="1"/>
</dbReference>
<dbReference type="InterPro" id="IPR008969">
    <property type="entry name" value="CarboxyPept-like_regulatory"/>
</dbReference>
<proteinExistence type="predicted"/>
<sequence>MTKTLIIIFFILTFTVPAGATQTYVMSGVVTDVSGKPSAGADVAVYLGPNVKKPADFISNRTGADGKYSLALPQGHYWAVAVLRKDGRKFGPLGLHDKHSGGAVELDAGPDEDMVYNFTVMALKDAALKARKRNKDLLEVSGRIMGPDGKPAALAYALADPGRKFKLIPRYLSAWTDNSGHYSLFLPPGHFYIGAAGHFPPKAGYLLKDGLTLKADRHNFNLSLRAGQK</sequence>
<protein>
    <recommendedName>
        <fullName evidence="2">Carboxypeptidase regulatory-like domain-containing protein</fullName>
    </recommendedName>
</protein>
<reference evidence="1" key="1">
    <citation type="submission" date="2018-06" db="EMBL/GenBank/DDBJ databases">
        <authorList>
            <person name="Zhirakovskaya E."/>
        </authorList>
    </citation>
    <scope>NUCLEOTIDE SEQUENCE</scope>
</reference>
<gene>
    <name evidence="1" type="ORF">MNBD_DELTA03-1138</name>
</gene>
<dbReference type="SUPFAM" id="SSF49464">
    <property type="entry name" value="Carboxypeptidase regulatory domain-like"/>
    <property type="match status" value="1"/>
</dbReference>
<name>A0A3B0UY71_9ZZZZ</name>
<evidence type="ECO:0000313" key="1">
    <source>
        <dbReference type="EMBL" id="VAW36108.1"/>
    </source>
</evidence>
<accession>A0A3B0UY71</accession>
<dbReference type="AlphaFoldDB" id="A0A3B0UY71"/>